<feature type="domain" description="EGF-like" evidence="7">
    <location>
        <begin position="1"/>
        <end position="29"/>
    </location>
</feature>
<dbReference type="PROSITE" id="PS01186">
    <property type="entry name" value="EGF_2"/>
    <property type="match status" value="2"/>
</dbReference>
<feature type="non-terminal residue" evidence="8">
    <location>
        <position position="109"/>
    </location>
</feature>
<dbReference type="FunFam" id="2.10.25.10:FF:000472">
    <property type="entry name" value="Uncharacterized protein, isoform A"/>
    <property type="match status" value="1"/>
</dbReference>
<keyword evidence="1 6" id="KW-0245">EGF-like domain</keyword>
<keyword evidence="5" id="KW-0325">Glycoprotein</keyword>
<sequence length="109" mass="11746">ADCINGYCTDLVNGYKCDCYTGYTGEKCATKLNPCAYLSYDCGKGWCVSTGKIPRCICLSGYTGIHCEMAISKCEKAPCENGGICTDKELINQFECICPPKYGGVDCSV</sequence>
<evidence type="ECO:0000256" key="4">
    <source>
        <dbReference type="ARBA" id="ARBA00023157"/>
    </source>
</evidence>
<evidence type="ECO:0000256" key="5">
    <source>
        <dbReference type="ARBA" id="ARBA00023180"/>
    </source>
</evidence>
<feature type="disulfide bond" evidence="6">
    <location>
        <begin position="79"/>
        <end position="96"/>
    </location>
</feature>
<dbReference type="PROSITE" id="PS00010">
    <property type="entry name" value="ASX_HYDROXYL"/>
    <property type="match status" value="1"/>
</dbReference>
<evidence type="ECO:0000256" key="6">
    <source>
        <dbReference type="PROSITE-ProRule" id="PRU00076"/>
    </source>
</evidence>
<comment type="caution">
    <text evidence="6">Lacks conserved residue(s) required for the propagation of feature annotation.</text>
</comment>
<evidence type="ECO:0000259" key="7">
    <source>
        <dbReference type="PROSITE" id="PS50026"/>
    </source>
</evidence>
<keyword evidence="4 6" id="KW-1015">Disulfide bond</keyword>
<evidence type="ECO:0000313" key="9">
    <source>
        <dbReference type="Proteomes" id="UP000030764"/>
    </source>
</evidence>
<dbReference type="SMART" id="SM00181">
    <property type="entry name" value="EGF"/>
    <property type="match status" value="3"/>
</dbReference>
<keyword evidence="2" id="KW-0732">Signal</keyword>
<evidence type="ECO:0000256" key="2">
    <source>
        <dbReference type="ARBA" id="ARBA00022729"/>
    </source>
</evidence>
<dbReference type="InterPro" id="IPR000152">
    <property type="entry name" value="EGF-type_Asp/Asn_hydroxyl_site"/>
</dbReference>
<dbReference type="Gene3D" id="2.10.25.10">
    <property type="entry name" value="Laminin"/>
    <property type="match status" value="3"/>
</dbReference>
<proteinExistence type="predicted"/>
<dbReference type="PANTHER" id="PTHR12916">
    <property type="entry name" value="CYTOCHROME C OXIDASE POLYPEPTIDE VIC-2"/>
    <property type="match status" value="1"/>
</dbReference>
<feature type="domain" description="EGF-like" evidence="7">
    <location>
        <begin position="31"/>
        <end position="68"/>
    </location>
</feature>
<feature type="disulfide bond" evidence="6">
    <location>
        <begin position="58"/>
        <end position="67"/>
    </location>
</feature>
<dbReference type="PROSITE" id="PS00022">
    <property type="entry name" value="EGF_1"/>
    <property type="match status" value="3"/>
</dbReference>
<dbReference type="Proteomes" id="UP000030764">
    <property type="component" value="Unassembled WGS sequence"/>
</dbReference>
<dbReference type="InterPro" id="IPR001881">
    <property type="entry name" value="EGF-like_Ca-bd_dom"/>
</dbReference>
<evidence type="ECO:0000256" key="3">
    <source>
        <dbReference type="ARBA" id="ARBA00022737"/>
    </source>
</evidence>
<feature type="non-terminal residue" evidence="8">
    <location>
        <position position="1"/>
    </location>
</feature>
<keyword evidence="9" id="KW-1185">Reference proteome</keyword>
<dbReference type="InterPro" id="IPR000742">
    <property type="entry name" value="EGF"/>
</dbReference>
<dbReference type="PANTHER" id="PTHR12916:SF4">
    <property type="entry name" value="UNINFLATABLE, ISOFORM C"/>
    <property type="match status" value="1"/>
</dbReference>
<reference evidence="8 9" key="1">
    <citation type="journal article" date="2014" name="Nat. Genet.">
        <title>Genome and transcriptome of the porcine whipworm Trichuris suis.</title>
        <authorList>
            <person name="Jex A.R."/>
            <person name="Nejsum P."/>
            <person name="Schwarz E.M."/>
            <person name="Hu L."/>
            <person name="Young N.D."/>
            <person name="Hall R.S."/>
            <person name="Korhonen P.K."/>
            <person name="Liao S."/>
            <person name="Thamsborg S."/>
            <person name="Xia J."/>
            <person name="Xu P."/>
            <person name="Wang S."/>
            <person name="Scheerlinck J.P."/>
            <person name="Hofmann A."/>
            <person name="Sternberg P.W."/>
            <person name="Wang J."/>
            <person name="Gasser R.B."/>
        </authorList>
    </citation>
    <scope>NUCLEOTIDE SEQUENCE [LARGE SCALE GENOMIC DNA]</scope>
    <source>
        <strain evidence="8">DCEP-RM93M</strain>
    </source>
</reference>
<organism evidence="8 9">
    <name type="scientific">Trichuris suis</name>
    <name type="common">pig whipworm</name>
    <dbReference type="NCBI Taxonomy" id="68888"/>
    <lineage>
        <taxon>Eukaryota</taxon>
        <taxon>Metazoa</taxon>
        <taxon>Ecdysozoa</taxon>
        <taxon>Nematoda</taxon>
        <taxon>Enoplea</taxon>
        <taxon>Dorylaimia</taxon>
        <taxon>Trichinellida</taxon>
        <taxon>Trichuridae</taxon>
        <taxon>Trichuris</taxon>
    </lineage>
</organism>
<dbReference type="GO" id="GO:0005509">
    <property type="term" value="F:calcium ion binding"/>
    <property type="evidence" value="ECO:0007669"/>
    <property type="project" value="InterPro"/>
</dbReference>
<evidence type="ECO:0000313" key="8">
    <source>
        <dbReference type="EMBL" id="KFD45074.1"/>
    </source>
</evidence>
<keyword evidence="3" id="KW-0677">Repeat</keyword>
<feature type="domain" description="EGF-like" evidence="7">
    <location>
        <begin position="70"/>
        <end position="108"/>
    </location>
</feature>
<name>A0A085LJC8_9BILA</name>
<accession>A0A085LJC8</accession>
<dbReference type="Pfam" id="PF00008">
    <property type="entry name" value="EGF"/>
    <property type="match status" value="2"/>
</dbReference>
<protein>
    <recommendedName>
        <fullName evidence="7">EGF-like domain-containing protein</fullName>
    </recommendedName>
</protein>
<dbReference type="EMBL" id="KL363812">
    <property type="protein sequence ID" value="KFD45074.1"/>
    <property type="molecule type" value="Genomic_DNA"/>
</dbReference>
<dbReference type="SUPFAM" id="SSF57196">
    <property type="entry name" value="EGF/Laminin"/>
    <property type="match status" value="3"/>
</dbReference>
<feature type="disulfide bond" evidence="6">
    <location>
        <begin position="98"/>
        <end position="107"/>
    </location>
</feature>
<evidence type="ECO:0000256" key="1">
    <source>
        <dbReference type="ARBA" id="ARBA00022536"/>
    </source>
</evidence>
<dbReference type="AlphaFoldDB" id="A0A085LJC8"/>
<feature type="disulfide bond" evidence="6">
    <location>
        <begin position="19"/>
        <end position="28"/>
    </location>
</feature>
<dbReference type="SMART" id="SM00179">
    <property type="entry name" value="EGF_CA"/>
    <property type="match status" value="3"/>
</dbReference>
<dbReference type="PROSITE" id="PS50026">
    <property type="entry name" value="EGF_3"/>
    <property type="match status" value="3"/>
</dbReference>
<gene>
    <name evidence="8" type="ORF">M513_14047</name>
</gene>